<dbReference type="SUPFAM" id="SSF51101">
    <property type="entry name" value="Mannose-binding lectins"/>
    <property type="match status" value="2"/>
</dbReference>
<evidence type="ECO:0000256" key="1">
    <source>
        <dbReference type="ARBA" id="ARBA00006568"/>
    </source>
</evidence>
<evidence type="ECO:0000313" key="5">
    <source>
        <dbReference type="EMBL" id="CAD5314420.1"/>
    </source>
</evidence>
<dbReference type="PANTHER" id="PTHR47293:SF27">
    <property type="entry name" value="JACALIN-TYPE LECTIN DOMAIN-CONTAINING PROTEIN"/>
    <property type="match status" value="1"/>
</dbReference>
<comment type="similarity">
    <text evidence="1">Belongs to the jacalin lectin family.</text>
</comment>
<gene>
    <name evidence="5" type="ORF">AT9943_LOCUS2857</name>
</gene>
<dbReference type="InterPro" id="IPR033734">
    <property type="entry name" value="Jacalin-like_lectin_dom_plant"/>
</dbReference>
<feature type="domain" description="Jacalin-type lectin" evidence="4">
    <location>
        <begin position="2"/>
        <end position="55"/>
    </location>
</feature>
<dbReference type="InterPro" id="IPR001229">
    <property type="entry name" value="Jacalin-like_lectin_dom"/>
</dbReference>
<dbReference type="Proteomes" id="UP000516314">
    <property type="component" value="Chromosome 1"/>
</dbReference>
<keyword evidence="2" id="KW-0430">Lectin</keyword>
<dbReference type="FunFam" id="2.100.10.30:FF:000001">
    <property type="entry name" value="Jacalin-related lectin 33"/>
    <property type="match status" value="1"/>
</dbReference>
<dbReference type="Pfam" id="PF01419">
    <property type="entry name" value="Jacalin"/>
    <property type="match status" value="2"/>
</dbReference>
<dbReference type="AlphaFoldDB" id="A0A7G2DZ61"/>
<feature type="domain" description="Jacalin-type lectin" evidence="4">
    <location>
        <begin position="67"/>
        <end position="205"/>
    </location>
</feature>
<accession>A0A7G2DZ61</accession>
<name>A0A7G2DZ61_ARATH</name>
<dbReference type="Gene3D" id="2.100.10.30">
    <property type="entry name" value="Jacalin-like lectin domain"/>
    <property type="match status" value="2"/>
</dbReference>
<dbReference type="PROSITE" id="PS51752">
    <property type="entry name" value="JACALIN_LECTIN"/>
    <property type="match status" value="2"/>
</dbReference>
<dbReference type="CDD" id="cd09612">
    <property type="entry name" value="Jacalin"/>
    <property type="match status" value="1"/>
</dbReference>
<proteinExistence type="inferred from homology"/>
<dbReference type="GO" id="GO:0030246">
    <property type="term" value="F:carbohydrate binding"/>
    <property type="evidence" value="ECO:0007669"/>
    <property type="project" value="UniProtKB-KW"/>
</dbReference>
<dbReference type="SMART" id="SM00915">
    <property type="entry name" value="Jacalin"/>
    <property type="match status" value="1"/>
</dbReference>
<evidence type="ECO:0000313" key="6">
    <source>
        <dbReference type="Proteomes" id="UP000516314"/>
    </source>
</evidence>
<sequence>MSQKVVAQGGSGGYCWNDGIFDGVKKVIVGRDDYCVTFVKFKYVKDSAVEVHKHGVVNQTPQESSWPKKLDAQGGPGGGTWDDGDNNDIRKIYVGKDEACVTAIKFEYVRDGIQKTKAYGIEKEELQEFLLDPNEYIISVEGTYGTVHRFGSRVITSLTFTTSKGRTSLTFGATKFVLEDNGRELVGFHGRSDRALDAIGAYFALPK</sequence>
<dbReference type="InterPro" id="IPR036404">
    <property type="entry name" value="Jacalin-like_lectin_dom_sf"/>
</dbReference>
<evidence type="ECO:0000259" key="4">
    <source>
        <dbReference type="PROSITE" id="PS51752"/>
    </source>
</evidence>
<evidence type="ECO:0000256" key="3">
    <source>
        <dbReference type="SAM" id="MobiDB-lite"/>
    </source>
</evidence>
<reference evidence="5 6" key="1">
    <citation type="submission" date="2020-09" db="EMBL/GenBank/DDBJ databases">
        <authorList>
            <person name="Ashkenazy H."/>
        </authorList>
    </citation>
    <scope>NUCLEOTIDE SEQUENCE [LARGE SCALE GENOMIC DNA]</scope>
    <source>
        <strain evidence="6">cv. Cdm-0</strain>
    </source>
</reference>
<dbReference type="PANTHER" id="PTHR47293">
    <property type="entry name" value="JACALIN-RELATED LECTIN 3"/>
    <property type="match status" value="1"/>
</dbReference>
<evidence type="ECO:0000256" key="2">
    <source>
        <dbReference type="ARBA" id="ARBA00022734"/>
    </source>
</evidence>
<protein>
    <submittedName>
        <fullName evidence="5">(thale cress) hypothetical protein</fullName>
    </submittedName>
</protein>
<dbReference type="EMBL" id="LR881466">
    <property type="protein sequence ID" value="CAD5314420.1"/>
    <property type="molecule type" value="Genomic_DNA"/>
</dbReference>
<feature type="region of interest" description="Disordered" evidence="3">
    <location>
        <begin position="59"/>
        <end position="84"/>
    </location>
</feature>
<organism evidence="5 6">
    <name type="scientific">Arabidopsis thaliana</name>
    <name type="common">Mouse-ear cress</name>
    <dbReference type="NCBI Taxonomy" id="3702"/>
    <lineage>
        <taxon>Eukaryota</taxon>
        <taxon>Viridiplantae</taxon>
        <taxon>Streptophyta</taxon>
        <taxon>Embryophyta</taxon>
        <taxon>Tracheophyta</taxon>
        <taxon>Spermatophyta</taxon>
        <taxon>Magnoliopsida</taxon>
        <taxon>eudicotyledons</taxon>
        <taxon>Gunneridae</taxon>
        <taxon>Pentapetalae</taxon>
        <taxon>rosids</taxon>
        <taxon>malvids</taxon>
        <taxon>Brassicales</taxon>
        <taxon>Brassicaceae</taxon>
        <taxon>Camelineae</taxon>
        <taxon>Arabidopsis</taxon>
    </lineage>
</organism>